<name>A0A6A4M659_9ERIC</name>
<dbReference type="InterPro" id="IPR048967">
    <property type="entry name" value="Aquarius_insert"/>
</dbReference>
<dbReference type="InterPro" id="IPR048966">
    <property type="entry name" value="Aquarius_b-barrel"/>
</dbReference>
<feature type="domain" description="RNA helicase aquarius N-terminal" evidence="2">
    <location>
        <begin position="51"/>
        <end position="412"/>
    </location>
</feature>
<feature type="domain" description="RNA helicase aquarius beta-barrel" evidence="3">
    <location>
        <begin position="494"/>
        <end position="535"/>
    </location>
</feature>
<sequence length="835" mass="95600">MTKVYGTGVYDFRRHRVAEYPAAAEKPPESQTGSNLPSAITLGGRGEGEEGPPFSEELVKEIYETELAVRGGRKTVPLQRVMILEVSQYLENYLKVGIVEIENFRENVAAWICFYDKKDMFKAFLERVFRLKEGRSLTIAEKTNYLLFMINAFQSLGDEIVCDNISRLASPQCWHSLSYGRFQMELCLNPDMLKLWKRITKKAREATKRGEIFDPSTSLEVTFVRNLIQEFLEVLDSNVFPHNQCGSDTVDVNRFEEVDDASVLYCERVLKPLVADVAVVSKCHLSVLYRHEKGKLFAQLVNLLQFYERFEIDDRLGRQMTDDEVLQSHYNRLQAFQLLAYKKIPKLRELALANIGAINRRSDLSKKLSVLSPEELRDLVCCKLKLVSKEDPWSERVDFLVEVMVSFFEKQQSQKESINALPLYPNEQIMWDESVVPSINYTGEGCLALPKLNLQFLTLHDYLLRNFNLFRLESTYEIREDIQEAVPHLLAHISNEGETAFRGWSRMAVPIREFKVTEVKQPNIGEVKPSSVTAEPLSADEAAKATVPQKLGLQYVRGCEIIEMRDEDGTLMNDFTGRIKRDEWKPPKGELRTVTVALDTAQYHMDCTDIAEKGREDVYSTFHVLMRRKPKENNFKAILESIRDLMNESCIVPDWLHDIFLGYGNPSAAQWINMPDLLEAVDFKDTFLDVDHVRESFSDYQVCFTNSDGTENLHPKPPFRIRLPKNLKGNTYALAGNEKSAITSVNDANLVDASSEREQLIVEAYVPPDPGPYPQDQPKQNSVRFTPTQASLSPEMTVLLSVVYRICSVFSQCLFEWKYYADLVDNSVSLKLKMG</sequence>
<gene>
    <name evidence="5" type="ORF">C3L33_05131</name>
</gene>
<dbReference type="Pfam" id="PF21144">
    <property type="entry name" value="Aquarius_N_3rd"/>
    <property type="match status" value="1"/>
</dbReference>
<keyword evidence="6" id="KW-1185">Reference proteome</keyword>
<dbReference type="EMBL" id="QEFC01000638">
    <property type="protein sequence ID" value="KAE9462959.1"/>
    <property type="molecule type" value="Genomic_DNA"/>
</dbReference>
<comment type="caution">
    <text evidence="5">The sequence shown here is derived from an EMBL/GenBank/DDBJ whole genome shotgun (WGS) entry which is preliminary data.</text>
</comment>
<feature type="non-terminal residue" evidence="5">
    <location>
        <position position="1"/>
    </location>
</feature>
<dbReference type="InterPro" id="IPR032174">
    <property type="entry name" value="Aquarius_N"/>
</dbReference>
<dbReference type="Pfam" id="PF21143">
    <property type="entry name" value="Aquarius_N_2nd"/>
    <property type="match status" value="2"/>
</dbReference>
<evidence type="ECO:0000259" key="3">
    <source>
        <dbReference type="Pfam" id="PF21143"/>
    </source>
</evidence>
<evidence type="ECO:0000256" key="1">
    <source>
        <dbReference type="SAM" id="MobiDB-lite"/>
    </source>
</evidence>
<evidence type="ECO:0000259" key="4">
    <source>
        <dbReference type="Pfam" id="PF21144"/>
    </source>
</evidence>
<protein>
    <recommendedName>
        <fullName evidence="7">Intron-binding protein aquarius N-terminal domain-containing protein</fullName>
    </recommendedName>
</protein>
<evidence type="ECO:0000313" key="5">
    <source>
        <dbReference type="EMBL" id="KAE9462959.1"/>
    </source>
</evidence>
<reference evidence="5 6" key="1">
    <citation type="journal article" date="2019" name="Genome Biol. Evol.">
        <title>The Rhododendron genome and chromosomal organization provide insight into shared whole-genome duplications across the heath family (Ericaceae).</title>
        <authorList>
            <person name="Soza V.L."/>
            <person name="Lindsley D."/>
            <person name="Waalkes A."/>
            <person name="Ramage E."/>
            <person name="Patwardhan R.P."/>
            <person name="Burton J.N."/>
            <person name="Adey A."/>
            <person name="Kumar A."/>
            <person name="Qiu R."/>
            <person name="Shendure J."/>
            <person name="Hall B."/>
        </authorList>
    </citation>
    <scope>NUCLEOTIDE SEQUENCE [LARGE SCALE GENOMIC DNA]</scope>
    <source>
        <strain evidence="5">RSF 1966-606</strain>
    </source>
</reference>
<feature type="domain" description="RNA helicase aquarius beta-barrel" evidence="3">
    <location>
        <begin position="542"/>
        <end position="628"/>
    </location>
</feature>
<proteinExistence type="predicted"/>
<feature type="region of interest" description="Disordered" evidence="1">
    <location>
        <begin position="22"/>
        <end position="52"/>
    </location>
</feature>
<dbReference type="Pfam" id="PF16399">
    <property type="entry name" value="Aquarius_N_1st"/>
    <property type="match status" value="1"/>
</dbReference>
<dbReference type="AlphaFoldDB" id="A0A6A4M659"/>
<accession>A0A6A4M659</accession>
<organism evidence="5 6">
    <name type="scientific">Rhododendron williamsianum</name>
    <dbReference type="NCBI Taxonomy" id="262921"/>
    <lineage>
        <taxon>Eukaryota</taxon>
        <taxon>Viridiplantae</taxon>
        <taxon>Streptophyta</taxon>
        <taxon>Embryophyta</taxon>
        <taxon>Tracheophyta</taxon>
        <taxon>Spermatophyta</taxon>
        <taxon>Magnoliopsida</taxon>
        <taxon>eudicotyledons</taxon>
        <taxon>Gunneridae</taxon>
        <taxon>Pentapetalae</taxon>
        <taxon>asterids</taxon>
        <taxon>Ericales</taxon>
        <taxon>Ericaceae</taxon>
        <taxon>Ericoideae</taxon>
        <taxon>Rhodoreae</taxon>
        <taxon>Rhododendron</taxon>
    </lineage>
</organism>
<feature type="domain" description="RNA helicase aquarius insertion" evidence="4">
    <location>
        <begin position="678"/>
        <end position="777"/>
    </location>
</feature>
<evidence type="ECO:0008006" key="7">
    <source>
        <dbReference type="Google" id="ProtNLM"/>
    </source>
</evidence>
<dbReference type="OrthoDB" id="1879at2759"/>
<evidence type="ECO:0000259" key="2">
    <source>
        <dbReference type="Pfam" id="PF16399"/>
    </source>
</evidence>
<dbReference type="Proteomes" id="UP000428333">
    <property type="component" value="Linkage Group LG03"/>
</dbReference>
<evidence type="ECO:0000313" key="6">
    <source>
        <dbReference type="Proteomes" id="UP000428333"/>
    </source>
</evidence>